<dbReference type="SUPFAM" id="SSF57756">
    <property type="entry name" value="Retrovirus zinc finger-like domains"/>
    <property type="match status" value="1"/>
</dbReference>
<reference evidence="4" key="1">
    <citation type="submission" date="2018-02" db="EMBL/GenBank/DDBJ databases">
        <authorList>
            <person name="Cohen D.B."/>
            <person name="Kent A.D."/>
        </authorList>
    </citation>
    <scope>NUCLEOTIDE SEQUENCE</scope>
</reference>
<protein>
    <recommendedName>
        <fullName evidence="3">CCHC-type domain-containing protein</fullName>
    </recommendedName>
</protein>
<dbReference type="EMBL" id="OIVN01005702">
    <property type="protein sequence ID" value="SPD23662.1"/>
    <property type="molecule type" value="Genomic_DNA"/>
</dbReference>
<dbReference type="GO" id="GO:0008270">
    <property type="term" value="F:zinc ion binding"/>
    <property type="evidence" value="ECO:0007669"/>
    <property type="project" value="UniProtKB-KW"/>
</dbReference>
<dbReference type="InterPro" id="IPR043502">
    <property type="entry name" value="DNA/RNA_pol_sf"/>
</dbReference>
<organism evidence="4">
    <name type="scientific">Fagus sylvatica</name>
    <name type="common">Beechnut</name>
    <dbReference type="NCBI Taxonomy" id="28930"/>
    <lineage>
        <taxon>Eukaryota</taxon>
        <taxon>Viridiplantae</taxon>
        <taxon>Streptophyta</taxon>
        <taxon>Embryophyta</taxon>
        <taxon>Tracheophyta</taxon>
        <taxon>Spermatophyta</taxon>
        <taxon>Magnoliopsida</taxon>
        <taxon>eudicotyledons</taxon>
        <taxon>Gunneridae</taxon>
        <taxon>Pentapetalae</taxon>
        <taxon>rosids</taxon>
        <taxon>fabids</taxon>
        <taxon>Fagales</taxon>
        <taxon>Fagaceae</taxon>
        <taxon>Fagus</taxon>
    </lineage>
</organism>
<sequence length="1005" mass="115198">MTNFNPLAKILDDNRLTGPNYVDWKRNLIIVLTADKIVYVLNAEPPELALTDATEEQRNAFDKWHEADEMAKCYILASMTNVLQKQCQGLVTAKDMMFHLKEMFGEQSRSARQTAMKNLMSTKMVEGTPVREHVLKMISFINELDMLGAEMDAETKSCSICCKQLRILSRKKRPAVMLAEKLESTLKFKPKGKNFKKKGFQSFKKAQGDKVNKITENKKPKGNCFHCGKPGHWKRNCRHYLASLKKDKPSEGMSNILIIETNLMDGPFNSWCVDSGATSHICNMLQGFKETRRLNEGEVILKMGTGATVAATAIGTFCLELSSSRTLVLDECLYVPEFKEFRNEVEKQTGKCIKILRSDRGGEYFLDEFKDYLKDKGIISQLTPPWHTATQWVPTKSVPNTPYELWTGKKPSLNHIKIWGCPSHVRKSNVDKLGPRSDRCLFVGYPKMSTGFYFYNPSEQKVFVSRNAIFLEEDYSLNESRTKVTLEEQNDRPMTVPSENNEEQVIVPTEPSNVQEPRRSTRIIRPPVRLTLLNEIYQMESDGFDNDPVTYQEAMNDKDVEHWKKAMESEMDSMYTNQVWTLVDKPEGIKPIGCKWIYKRKLGPTGKVETYKARLVAKGYTQKVGIDYEETFSPVAMLKSIRILLSIAAHYDYEIWQMDVKTAFLNGNIREEIYMDQPVGFHISWARIKRAMSSIKMWLSSHFAMKDLGEASYILGIKLFRDRKKRLLGLSQVNYIDKILARFSMQDSKKGFSPFRHGVHLSKNMCPKTQEEREKMRNCPYASAVGSLMYAMLCTRPDICYAVSIVSRYQSNPGPEHWTAVKHILKYLNRTKHYFLVFGSKDLNIQGYTDSNFQSDIDDRKSISGFVFTLGKGAISWRSCKQDTTADSTTEAEYIAASEAAKEAVWIRKFIQELGVVPSIESPIKIHCDNNGAIANAVEPRAHKRTKHIERRFHLIHDIIHRGDVEITHIASANNVADPFTKALPQKVFEKHLDTMGVKYMYDWF</sequence>
<dbReference type="SUPFAM" id="SSF53098">
    <property type="entry name" value="Ribonuclease H-like"/>
    <property type="match status" value="1"/>
</dbReference>
<dbReference type="InterPro" id="IPR001878">
    <property type="entry name" value="Znf_CCHC"/>
</dbReference>
<dbReference type="Pfam" id="PF22936">
    <property type="entry name" value="Pol_BBD"/>
    <property type="match status" value="1"/>
</dbReference>
<dbReference type="GO" id="GO:0003676">
    <property type="term" value="F:nucleic acid binding"/>
    <property type="evidence" value="ECO:0007669"/>
    <property type="project" value="InterPro"/>
</dbReference>
<dbReference type="AlphaFoldDB" id="A0A2N9IFW4"/>
<dbReference type="InterPro" id="IPR036397">
    <property type="entry name" value="RNaseH_sf"/>
</dbReference>
<keyword evidence="1" id="KW-0064">Aspartyl protease</keyword>
<dbReference type="InterPro" id="IPR013103">
    <property type="entry name" value="RVT_2"/>
</dbReference>
<dbReference type="Gene3D" id="3.30.420.10">
    <property type="entry name" value="Ribonuclease H-like superfamily/Ribonuclease H"/>
    <property type="match status" value="1"/>
</dbReference>
<keyword evidence="2" id="KW-0863">Zinc-finger</keyword>
<dbReference type="InterPro" id="IPR036875">
    <property type="entry name" value="Znf_CCHC_sf"/>
</dbReference>
<dbReference type="Gene3D" id="4.10.60.10">
    <property type="entry name" value="Zinc finger, CCHC-type"/>
    <property type="match status" value="1"/>
</dbReference>
<dbReference type="PANTHER" id="PTHR11439:SF496">
    <property type="entry name" value="RNA-DIRECTED DNA POLYMERASE"/>
    <property type="match status" value="1"/>
</dbReference>
<feature type="domain" description="CCHC-type" evidence="3">
    <location>
        <begin position="224"/>
        <end position="238"/>
    </location>
</feature>
<dbReference type="InterPro" id="IPR057670">
    <property type="entry name" value="SH3_retrovirus"/>
</dbReference>
<keyword evidence="2" id="KW-0479">Metal-binding</keyword>
<name>A0A2N9IFW4_FAGSY</name>
<dbReference type="PROSITE" id="PS50158">
    <property type="entry name" value="ZF_CCHC"/>
    <property type="match status" value="1"/>
</dbReference>
<dbReference type="InterPro" id="IPR054722">
    <property type="entry name" value="PolX-like_BBD"/>
</dbReference>
<evidence type="ECO:0000313" key="4">
    <source>
        <dbReference type="EMBL" id="SPD23662.1"/>
    </source>
</evidence>
<dbReference type="Pfam" id="PF14223">
    <property type="entry name" value="Retrotran_gag_2"/>
    <property type="match status" value="1"/>
</dbReference>
<dbReference type="Pfam" id="PF07727">
    <property type="entry name" value="RVT_2"/>
    <property type="match status" value="1"/>
</dbReference>
<accession>A0A2N9IFW4</accession>
<keyword evidence="1" id="KW-0378">Hydrolase</keyword>
<dbReference type="PANTHER" id="PTHR11439">
    <property type="entry name" value="GAG-POL-RELATED RETROTRANSPOSON"/>
    <property type="match status" value="1"/>
</dbReference>
<keyword evidence="2" id="KW-0862">Zinc</keyword>
<dbReference type="GO" id="GO:0004190">
    <property type="term" value="F:aspartic-type endopeptidase activity"/>
    <property type="evidence" value="ECO:0007669"/>
    <property type="project" value="UniProtKB-KW"/>
</dbReference>
<evidence type="ECO:0000259" key="3">
    <source>
        <dbReference type="PROSITE" id="PS50158"/>
    </source>
</evidence>
<dbReference type="SUPFAM" id="SSF56672">
    <property type="entry name" value="DNA/RNA polymerases"/>
    <property type="match status" value="1"/>
</dbReference>
<evidence type="ECO:0000256" key="2">
    <source>
        <dbReference type="PROSITE-ProRule" id="PRU00047"/>
    </source>
</evidence>
<evidence type="ECO:0000256" key="1">
    <source>
        <dbReference type="ARBA" id="ARBA00022750"/>
    </source>
</evidence>
<dbReference type="InterPro" id="IPR012337">
    <property type="entry name" value="RNaseH-like_sf"/>
</dbReference>
<keyword evidence="1" id="KW-0645">Protease</keyword>
<dbReference type="Pfam" id="PF00098">
    <property type="entry name" value="zf-CCHC"/>
    <property type="match status" value="1"/>
</dbReference>
<gene>
    <name evidence="4" type="ORF">FSB_LOCUS51544</name>
</gene>
<dbReference type="Pfam" id="PF25597">
    <property type="entry name" value="SH3_retrovirus"/>
    <property type="match status" value="1"/>
</dbReference>
<dbReference type="CDD" id="cd09272">
    <property type="entry name" value="RNase_HI_RT_Ty1"/>
    <property type="match status" value="1"/>
</dbReference>
<proteinExistence type="predicted"/>
<dbReference type="SMART" id="SM00343">
    <property type="entry name" value="ZnF_C2HC"/>
    <property type="match status" value="1"/>
</dbReference>